<keyword evidence="7" id="KW-1185">Reference proteome</keyword>
<dbReference type="InterPro" id="IPR006710">
    <property type="entry name" value="Glyco_hydro_43"/>
</dbReference>
<keyword evidence="5" id="KW-0732">Signal</keyword>
<keyword evidence="3 4" id="KW-0326">Glycosidase</keyword>
<evidence type="ECO:0000256" key="3">
    <source>
        <dbReference type="ARBA" id="ARBA00023295"/>
    </source>
</evidence>
<keyword evidence="2 4" id="KW-0378">Hydrolase</keyword>
<gene>
    <name evidence="6" type="ORF">GCM10009117_24790</name>
</gene>
<evidence type="ECO:0000256" key="1">
    <source>
        <dbReference type="ARBA" id="ARBA00009865"/>
    </source>
</evidence>
<protein>
    <recommendedName>
        <fullName evidence="8">Family 43 glycosylhydrolase</fullName>
    </recommendedName>
</protein>
<evidence type="ECO:0000256" key="5">
    <source>
        <dbReference type="SAM" id="SignalP"/>
    </source>
</evidence>
<evidence type="ECO:0000256" key="4">
    <source>
        <dbReference type="RuleBase" id="RU361187"/>
    </source>
</evidence>
<dbReference type="Gene3D" id="2.115.10.20">
    <property type="entry name" value="Glycosyl hydrolase domain, family 43"/>
    <property type="match status" value="2"/>
</dbReference>
<evidence type="ECO:0000313" key="7">
    <source>
        <dbReference type="Proteomes" id="UP001500507"/>
    </source>
</evidence>
<dbReference type="Pfam" id="PF04616">
    <property type="entry name" value="Glyco_hydro_43"/>
    <property type="match status" value="1"/>
</dbReference>
<dbReference type="PANTHER" id="PTHR22925">
    <property type="entry name" value="GLYCOSYL HYDROLASE 43 FAMILY MEMBER"/>
    <property type="match status" value="1"/>
</dbReference>
<evidence type="ECO:0008006" key="8">
    <source>
        <dbReference type="Google" id="ProtNLM"/>
    </source>
</evidence>
<dbReference type="EMBL" id="BAAAFG010000016">
    <property type="protein sequence ID" value="GAA0873332.1"/>
    <property type="molecule type" value="Genomic_DNA"/>
</dbReference>
<dbReference type="SUPFAM" id="SSF75005">
    <property type="entry name" value="Arabinanase/levansucrase/invertase"/>
    <property type="match status" value="1"/>
</dbReference>
<name>A0ABP3Y0P6_9FLAO</name>
<organism evidence="6 7">
    <name type="scientific">Gangjinia marincola</name>
    <dbReference type="NCBI Taxonomy" id="578463"/>
    <lineage>
        <taxon>Bacteria</taxon>
        <taxon>Pseudomonadati</taxon>
        <taxon>Bacteroidota</taxon>
        <taxon>Flavobacteriia</taxon>
        <taxon>Flavobacteriales</taxon>
        <taxon>Flavobacteriaceae</taxon>
        <taxon>Gangjinia</taxon>
    </lineage>
</organism>
<proteinExistence type="inferred from homology"/>
<feature type="chain" id="PRO_5046297528" description="Family 43 glycosylhydrolase" evidence="5">
    <location>
        <begin position="21"/>
        <end position="484"/>
    </location>
</feature>
<dbReference type="Proteomes" id="UP001500507">
    <property type="component" value="Unassembled WGS sequence"/>
</dbReference>
<reference evidence="7" key="1">
    <citation type="journal article" date="2019" name="Int. J. Syst. Evol. Microbiol.">
        <title>The Global Catalogue of Microorganisms (GCM) 10K type strain sequencing project: providing services to taxonomists for standard genome sequencing and annotation.</title>
        <authorList>
            <consortium name="The Broad Institute Genomics Platform"/>
            <consortium name="The Broad Institute Genome Sequencing Center for Infectious Disease"/>
            <person name="Wu L."/>
            <person name="Ma J."/>
        </authorList>
    </citation>
    <scope>NUCLEOTIDE SEQUENCE [LARGE SCALE GENOMIC DNA]</scope>
    <source>
        <strain evidence="7">JCM 16082</strain>
    </source>
</reference>
<evidence type="ECO:0000256" key="2">
    <source>
        <dbReference type="ARBA" id="ARBA00022801"/>
    </source>
</evidence>
<feature type="signal peptide" evidence="5">
    <location>
        <begin position="1"/>
        <end position="20"/>
    </location>
</feature>
<accession>A0ABP3Y0P6</accession>
<comment type="similarity">
    <text evidence="1 4">Belongs to the glycosyl hydrolase 43 family.</text>
</comment>
<sequence length="484" mass="55211">MTYMKTGLLLLFFIYLTSFAQQITINNTLPRKDLNGEIVDAHDGRIILFEDTFYWYGTAYGDSNGFTKANQYQCYSSKDLMSWKHEGSLLKEQPTGVYYRPHVIYNEKTKHYVLWYNWYPTLWDGKFGVAVSKNPTGPFKIVNKDVKMANSAVGVGDFGLFVDNDGTGYISYNTIQDHQVSIEKLSDDYVSSTLENGGIIAKYMEAGAMFKRKNNYYLLTDYTCCFCDEGSGARVYRSTDPMKGFSLTGNINRYPGIFTPVLIDGVKRGTQYATLTKSQKENTFQNIQVHTTSPISLDQLTLYKFTGNKPDNCGDTSIPYVHPDITSPVVELSYHNGKEWITIEDVEQNMERTALQQEIIFSFSEISTTKIRITPLEYTMKDIFLNEIVLSRKTDQISNSVLTAYITLDNIPQKPIIPAQQSYIMALPTTKGEQFIWIGDLWGSASDNIKGHDYQYWSTPLNFNPDGSIQSLEWTDEWSVELKK</sequence>
<dbReference type="PANTHER" id="PTHR22925:SF3">
    <property type="entry name" value="GLYCOSYL HYDROLASE FAMILY PROTEIN 43"/>
    <property type="match status" value="1"/>
</dbReference>
<evidence type="ECO:0000313" key="6">
    <source>
        <dbReference type="EMBL" id="GAA0873332.1"/>
    </source>
</evidence>
<dbReference type="InterPro" id="IPR023296">
    <property type="entry name" value="Glyco_hydro_beta-prop_sf"/>
</dbReference>
<comment type="caution">
    <text evidence="6">The sequence shown here is derived from an EMBL/GenBank/DDBJ whole genome shotgun (WGS) entry which is preliminary data.</text>
</comment>